<protein>
    <submittedName>
        <fullName evidence="1">Uncharacterized protein</fullName>
    </submittedName>
</protein>
<name>A0A7S4J4E8_9EUKA</name>
<evidence type="ECO:0000313" key="1">
    <source>
        <dbReference type="EMBL" id="CAE2251086.1"/>
    </source>
</evidence>
<gene>
    <name evidence="1" type="ORF">CPOL0286_LOCUS14757</name>
</gene>
<dbReference type="EMBL" id="HBKO01032367">
    <property type="protein sequence ID" value="CAE2251086.1"/>
    <property type="molecule type" value="Transcribed_RNA"/>
</dbReference>
<proteinExistence type="predicted"/>
<dbReference type="AlphaFoldDB" id="A0A7S4J4E8"/>
<accession>A0A7S4J4E8</accession>
<organism evidence="1">
    <name type="scientific">Prymnesium polylepis</name>
    <dbReference type="NCBI Taxonomy" id="72548"/>
    <lineage>
        <taxon>Eukaryota</taxon>
        <taxon>Haptista</taxon>
        <taxon>Haptophyta</taxon>
        <taxon>Prymnesiophyceae</taxon>
        <taxon>Prymnesiales</taxon>
        <taxon>Prymnesiaceae</taxon>
        <taxon>Prymnesium</taxon>
    </lineage>
</organism>
<sequence length="152" mass="16353">MIELELSEDGATGPRTTIQLEVQWCQWQQLPDGAFLTDEMILQRVTTSGEPGQPEIAEATLIESITRFEPPLQAARRGDRNPAPPGSVRARNRLAQYLLPSPAQQGGGALDPGGARAAKMAALAAGRAVTMFDYEWRLTPTAEDLPITGLSA</sequence>
<reference evidence="1" key="1">
    <citation type="submission" date="2021-01" db="EMBL/GenBank/DDBJ databases">
        <authorList>
            <person name="Corre E."/>
            <person name="Pelletier E."/>
            <person name="Niang G."/>
            <person name="Scheremetjew M."/>
            <person name="Finn R."/>
            <person name="Kale V."/>
            <person name="Holt S."/>
            <person name="Cochrane G."/>
            <person name="Meng A."/>
            <person name="Brown T."/>
            <person name="Cohen L."/>
        </authorList>
    </citation>
    <scope>NUCLEOTIDE SEQUENCE</scope>
    <source>
        <strain evidence="1">UIO037</strain>
    </source>
</reference>